<dbReference type="PRINTS" id="PR00778">
    <property type="entry name" value="HTHARSR"/>
</dbReference>
<dbReference type="InterPro" id="IPR051011">
    <property type="entry name" value="Metal_resp_trans_reg"/>
</dbReference>
<dbReference type="InterPro" id="IPR036390">
    <property type="entry name" value="WH_DNA-bd_sf"/>
</dbReference>
<dbReference type="PANTHER" id="PTHR43132:SF6">
    <property type="entry name" value="HTH-TYPE TRANSCRIPTIONAL REPRESSOR CZRA"/>
    <property type="match status" value="1"/>
</dbReference>
<reference evidence="5 6" key="1">
    <citation type="submission" date="2016-11" db="EMBL/GenBank/DDBJ databases">
        <authorList>
            <person name="Jaros S."/>
            <person name="Januszkiewicz K."/>
            <person name="Wedrychowicz H."/>
        </authorList>
    </citation>
    <scope>NUCLEOTIDE SEQUENCE [LARGE SCALE GENOMIC DNA]</scope>
    <source>
        <strain evidence="5 6">DSM 14828</strain>
    </source>
</reference>
<evidence type="ECO:0000256" key="2">
    <source>
        <dbReference type="ARBA" id="ARBA00023125"/>
    </source>
</evidence>
<organism evidence="5 6">
    <name type="scientific">Alkalibacter saccharofermentans DSM 14828</name>
    <dbReference type="NCBI Taxonomy" id="1120975"/>
    <lineage>
        <taxon>Bacteria</taxon>
        <taxon>Bacillati</taxon>
        <taxon>Bacillota</taxon>
        <taxon>Clostridia</taxon>
        <taxon>Eubacteriales</taxon>
        <taxon>Eubacteriaceae</taxon>
        <taxon>Alkalibacter</taxon>
    </lineage>
</organism>
<dbReference type="PROSITE" id="PS50987">
    <property type="entry name" value="HTH_ARSR_2"/>
    <property type="match status" value="1"/>
</dbReference>
<keyword evidence="1" id="KW-0805">Transcription regulation</keyword>
<keyword evidence="3" id="KW-0804">Transcription</keyword>
<name>A0A1M4YM33_9FIRM</name>
<proteinExistence type="predicted"/>
<evidence type="ECO:0000259" key="4">
    <source>
        <dbReference type="PROSITE" id="PS50987"/>
    </source>
</evidence>
<dbReference type="GO" id="GO:0003677">
    <property type="term" value="F:DNA binding"/>
    <property type="evidence" value="ECO:0007669"/>
    <property type="project" value="UniProtKB-KW"/>
</dbReference>
<dbReference type="NCBIfam" id="NF033788">
    <property type="entry name" value="HTH_metalloreg"/>
    <property type="match status" value="1"/>
</dbReference>
<feature type="domain" description="HTH arsR-type" evidence="4">
    <location>
        <begin position="4"/>
        <end position="98"/>
    </location>
</feature>
<dbReference type="STRING" id="1120975.SAMN02746064_01811"/>
<gene>
    <name evidence="5" type="ORF">SAMN02746064_01811</name>
</gene>
<dbReference type="CDD" id="cd00090">
    <property type="entry name" value="HTH_ARSR"/>
    <property type="match status" value="1"/>
</dbReference>
<evidence type="ECO:0000313" key="5">
    <source>
        <dbReference type="EMBL" id="SHF06869.1"/>
    </source>
</evidence>
<dbReference type="Pfam" id="PF01022">
    <property type="entry name" value="HTH_5"/>
    <property type="match status" value="1"/>
</dbReference>
<evidence type="ECO:0000313" key="6">
    <source>
        <dbReference type="Proteomes" id="UP000184251"/>
    </source>
</evidence>
<dbReference type="SUPFAM" id="SSF46785">
    <property type="entry name" value="Winged helix' DNA-binding domain"/>
    <property type="match status" value="1"/>
</dbReference>
<dbReference type="OrthoDB" id="9794330at2"/>
<dbReference type="RefSeq" id="WP_073271237.1">
    <property type="nucleotide sequence ID" value="NZ_FQTU01000013.1"/>
</dbReference>
<dbReference type="AlphaFoldDB" id="A0A1M4YM33"/>
<dbReference type="SMART" id="SM00418">
    <property type="entry name" value="HTH_ARSR"/>
    <property type="match status" value="1"/>
</dbReference>
<dbReference type="Gene3D" id="1.10.10.10">
    <property type="entry name" value="Winged helix-like DNA-binding domain superfamily/Winged helix DNA-binding domain"/>
    <property type="match status" value="1"/>
</dbReference>
<dbReference type="InterPro" id="IPR036388">
    <property type="entry name" value="WH-like_DNA-bd_sf"/>
</dbReference>
<dbReference type="InterPro" id="IPR011991">
    <property type="entry name" value="ArsR-like_HTH"/>
</dbReference>
<keyword evidence="2" id="KW-0238">DNA-binding</keyword>
<dbReference type="PANTHER" id="PTHR43132">
    <property type="entry name" value="ARSENICAL RESISTANCE OPERON REPRESSOR ARSR-RELATED"/>
    <property type="match status" value="1"/>
</dbReference>
<dbReference type="Proteomes" id="UP000184251">
    <property type="component" value="Unassembled WGS sequence"/>
</dbReference>
<evidence type="ECO:0000256" key="3">
    <source>
        <dbReference type="ARBA" id="ARBA00023163"/>
    </source>
</evidence>
<keyword evidence="6" id="KW-1185">Reference proteome</keyword>
<dbReference type="EMBL" id="FQTU01000013">
    <property type="protein sequence ID" value="SHF06869.1"/>
    <property type="molecule type" value="Genomic_DNA"/>
</dbReference>
<sequence length="104" mass="11971">MDDVKSREITEIADFFKVFGDFTRMQILVTLLKEELCVQCLTDLTEVSQSAISHQLRLLKASGLVKARREGKKMYYSLDDEHIKVILEVAREHVEHKKNGGLHV</sequence>
<dbReference type="GO" id="GO:0003700">
    <property type="term" value="F:DNA-binding transcription factor activity"/>
    <property type="evidence" value="ECO:0007669"/>
    <property type="project" value="InterPro"/>
</dbReference>
<accession>A0A1M4YM33</accession>
<dbReference type="InterPro" id="IPR001845">
    <property type="entry name" value="HTH_ArsR_DNA-bd_dom"/>
</dbReference>
<evidence type="ECO:0000256" key="1">
    <source>
        <dbReference type="ARBA" id="ARBA00023015"/>
    </source>
</evidence>
<protein>
    <submittedName>
        <fullName evidence="5">Transcriptional regulator, ArsR family</fullName>
    </submittedName>
</protein>